<dbReference type="SUPFAM" id="SSF50017">
    <property type="entry name" value="gp9"/>
    <property type="match status" value="1"/>
</dbReference>
<keyword evidence="1" id="KW-0732">Signal</keyword>
<organism evidence="2 3">
    <name type="scientific">Chitinophaga jiangningensis</name>
    <dbReference type="NCBI Taxonomy" id="1419482"/>
    <lineage>
        <taxon>Bacteria</taxon>
        <taxon>Pseudomonadati</taxon>
        <taxon>Bacteroidota</taxon>
        <taxon>Chitinophagia</taxon>
        <taxon>Chitinophagales</taxon>
        <taxon>Chitinophagaceae</taxon>
        <taxon>Chitinophaga</taxon>
    </lineage>
</organism>
<name>A0A1M7FC16_9BACT</name>
<keyword evidence="3" id="KW-1185">Reference proteome</keyword>
<evidence type="ECO:0000313" key="3">
    <source>
        <dbReference type="Proteomes" id="UP000184420"/>
    </source>
</evidence>
<gene>
    <name evidence="2" type="ORF">SAMN05444266_10682</name>
</gene>
<dbReference type="OrthoDB" id="657052at2"/>
<dbReference type="Proteomes" id="UP000184420">
    <property type="component" value="Unassembled WGS sequence"/>
</dbReference>
<proteinExistence type="predicted"/>
<feature type="chain" id="PRO_5013382692" evidence="1">
    <location>
        <begin position="25"/>
        <end position="552"/>
    </location>
</feature>
<reference evidence="2 3" key="1">
    <citation type="submission" date="2016-11" db="EMBL/GenBank/DDBJ databases">
        <authorList>
            <person name="Jaros S."/>
            <person name="Januszkiewicz K."/>
            <person name="Wedrychowicz H."/>
        </authorList>
    </citation>
    <scope>NUCLEOTIDE SEQUENCE [LARGE SCALE GENOMIC DNA]</scope>
    <source>
        <strain evidence="2 3">DSM 27406</strain>
    </source>
</reference>
<dbReference type="InterPro" id="IPR036240">
    <property type="entry name" value="Gp9-like_sf"/>
</dbReference>
<protein>
    <submittedName>
        <fullName evidence="2">Uncharacterized protein</fullName>
    </submittedName>
</protein>
<dbReference type="EMBL" id="FRBL01000006">
    <property type="protein sequence ID" value="SHM01614.1"/>
    <property type="molecule type" value="Genomic_DNA"/>
</dbReference>
<sequence length="552" mass="56411">MKHNYVPSLLLVLLFVLLTPAAMAQLKVGDNPSTINKASVLELESVRQGLLLPRIADTTLSPLNTAPDGMIIYFTGNQSLLVRRAGYWSRLADSLSISATGWKLTGNAGTTAANYIGTTDGQPLSIRTNATEAIHVNADQTVQLKNVPQNTALISTLVIDPATGAVSQRSLSASAFAGAIESINGLTNKGITIKADTANANFGVTPNAADSSVTVNIPIVNGTTQRTGLLTYADWLSFSSKQQAITIGALLAAPNPNGMAITNGTLQLAPADATNPGAVSTTAQTFGGQKTFQDSLTASAGLRVNGGSTITNGVNVTGGGANITGGVVLGTVPNNVSTATTTLLFRNPTTGAIEKRAIDSAAFSGGIKSVNSQTGPAISIVNGKAGTNVNIDSTTTANRIVINIPDASATARGIVTDSVQTFAGNKTVRDSLQVGLAANVGGTAAANSTLQVSGSMAMNITTLSSNGTLAATDNTVLVNTTSGSITVTLPSPTGIRGRIYTIKKIGSGGIDNSLTISPTGGTIDGASTYVIYNDYTYVTLQTDGTNWYVIRK</sequence>
<evidence type="ECO:0000313" key="2">
    <source>
        <dbReference type="EMBL" id="SHM01614.1"/>
    </source>
</evidence>
<accession>A0A1M7FC16</accession>
<dbReference type="RefSeq" id="WP_073082966.1">
    <property type="nucleotide sequence ID" value="NZ_FRBL01000006.1"/>
</dbReference>
<feature type="signal peptide" evidence="1">
    <location>
        <begin position="1"/>
        <end position="24"/>
    </location>
</feature>
<dbReference type="STRING" id="1419482.SAMN05444266_10682"/>
<dbReference type="AlphaFoldDB" id="A0A1M7FC16"/>
<evidence type="ECO:0000256" key="1">
    <source>
        <dbReference type="SAM" id="SignalP"/>
    </source>
</evidence>